<keyword evidence="3" id="KW-0687">Ribonucleoprotein</keyword>
<organism evidence="6 7">
    <name type="scientific">Plectus sambesii</name>
    <dbReference type="NCBI Taxonomy" id="2011161"/>
    <lineage>
        <taxon>Eukaryota</taxon>
        <taxon>Metazoa</taxon>
        <taxon>Ecdysozoa</taxon>
        <taxon>Nematoda</taxon>
        <taxon>Chromadorea</taxon>
        <taxon>Plectida</taxon>
        <taxon>Plectina</taxon>
        <taxon>Plectoidea</taxon>
        <taxon>Plectidae</taxon>
        <taxon>Plectus</taxon>
    </lineage>
</organism>
<dbReference type="AlphaFoldDB" id="A0A914V9S9"/>
<dbReference type="Pfam" id="PF00297">
    <property type="entry name" value="Ribosomal_L3"/>
    <property type="match status" value="1"/>
</dbReference>
<protein>
    <recommendedName>
        <fullName evidence="4">Large ribosomal subunit protein uL3m</fullName>
    </recommendedName>
    <alternativeName>
        <fullName evidence="5">39S ribosomal protein L3, mitochondrial</fullName>
    </alternativeName>
</protein>
<dbReference type="GO" id="GO:0003735">
    <property type="term" value="F:structural constituent of ribosome"/>
    <property type="evidence" value="ECO:0007669"/>
    <property type="project" value="InterPro"/>
</dbReference>
<keyword evidence="6" id="KW-1185">Reference proteome</keyword>
<dbReference type="GO" id="GO:0006412">
    <property type="term" value="P:translation"/>
    <property type="evidence" value="ECO:0007669"/>
    <property type="project" value="InterPro"/>
</dbReference>
<dbReference type="GO" id="GO:0005762">
    <property type="term" value="C:mitochondrial large ribosomal subunit"/>
    <property type="evidence" value="ECO:0007669"/>
    <property type="project" value="TreeGrafter"/>
</dbReference>
<keyword evidence="2" id="KW-0689">Ribosomal protein</keyword>
<dbReference type="InterPro" id="IPR009000">
    <property type="entry name" value="Transl_B-barrel_sf"/>
</dbReference>
<reference evidence="7" key="1">
    <citation type="submission" date="2022-11" db="UniProtKB">
        <authorList>
            <consortium name="WormBaseParasite"/>
        </authorList>
    </citation>
    <scope>IDENTIFICATION</scope>
</reference>
<dbReference type="InterPro" id="IPR019927">
    <property type="entry name" value="Ribosomal_uL3_bac/org-type"/>
</dbReference>
<sequence length="382" mass="43535">MLRITTSFFCQHATASASVTVSGLAPLNVTLVQKRGTRRTTTPARWLPKKIETYSHEQLTSENEAFLKQTATSRVYSPLKDEPWERGTWTESSKRTGIIAQKIGVIPQWLTSGERTLTTMLYVPENHVISYTDPETWFRNSLEGKKKAYNRMPRAAKLTVGAINADPRKLSAAYRGLFDRHGLPPKQHLASFVVSEDAKLQPGTQLFATHFKIGQWVDCTAKTIDWGFQGVMHRWGMRGQPESSGTTKAHRRVGSVGSTSDARIWPGKRLPGHMGWEWRSTRGVRIFRINVKEQVIYIRGCGVPGEIGEFVLIKDSYCEGKEVKDPYFPTHYPSEETEPLPEEYLFDWLQDFQQPSIQFEEVTTKSTQRDKTVKKQAKVKKR</sequence>
<accession>A0A914V9S9</accession>
<proteinExistence type="inferred from homology"/>
<name>A0A914V9S9_9BILA</name>
<comment type="similarity">
    <text evidence="1">Belongs to the universal ribosomal protein uL3 family.</text>
</comment>
<dbReference type="PANTHER" id="PTHR11229:SF8">
    <property type="entry name" value="LARGE RIBOSOMAL SUBUNIT PROTEIN UL3M"/>
    <property type="match status" value="1"/>
</dbReference>
<dbReference type="Gene3D" id="2.40.30.10">
    <property type="entry name" value="Translation factors"/>
    <property type="match status" value="2"/>
</dbReference>
<evidence type="ECO:0000313" key="6">
    <source>
        <dbReference type="Proteomes" id="UP000887566"/>
    </source>
</evidence>
<dbReference type="Proteomes" id="UP000887566">
    <property type="component" value="Unplaced"/>
</dbReference>
<evidence type="ECO:0000256" key="2">
    <source>
        <dbReference type="ARBA" id="ARBA00022980"/>
    </source>
</evidence>
<evidence type="ECO:0000256" key="4">
    <source>
        <dbReference type="ARBA" id="ARBA00035209"/>
    </source>
</evidence>
<dbReference type="WBParaSite" id="PSAMB.scaffold1720size28458.g14560.t1">
    <property type="protein sequence ID" value="PSAMB.scaffold1720size28458.g14560.t1"/>
    <property type="gene ID" value="PSAMB.scaffold1720size28458.g14560"/>
</dbReference>
<evidence type="ECO:0000256" key="3">
    <source>
        <dbReference type="ARBA" id="ARBA00023274"/>
    </source>
</evidence>
<dbReference type="InterPro" id="IPR000597">
    <property type="entry name" value="Ribosomal_uL3"/>
</dbReference>
<dbReference type="PANTHER" id="PTHR11229">
    <property type="entry name" value="50S RIBOSOMAL PROTEIN L3"/>
    <property type="match status" value="1"/>
</dbReference>
<evidence type="ECO:0000256" key="5">
    <source>
        <dbReference type="ARBA" id="ARBA00035396"/>
    </source>
</evidence>
<evidence type="ECO:0000256" key="1">
    <source>
        <dbReference type="ARBA" id="ARBA00006540"/>
    </source>
</evidence>
<evidence type="ECO:0000313" key="7">
    <source>
        <dbReference type="WBParaSite" id="PSAMB.scaffold1720size28458.g14560.t1"/>
    </source>
</evidence>
<dbReference type="SUPFAM" id="SSF50447">
    <property type="entry name" value="Translation proteins"/>
    <property type="match status" value="1"/>
</dbReference>